<gene>
    <name evidence="13" type="ORF">IQ227_18590</name>
</gene>
<keyword evidence="5" id="KW-0418">Kinase</keyword>
<keyword evidence="14" id="KW-1185">Reference proteome</keyword>
<evidence type="ECO:0000256" key="9">
    <source>
        <dbReference type="PROSITE-ProRule" id="PRU10141"/>
    </source>
</evidence>
<dbReference type="Gene3D" id="3.30.200.20">
    <property type="entry name" value="Phosphorylase Kinase, domain 1"/>
    <property type="match status" value="1"/>
</dbReference>
<keyword evidence="3" id="KW-0808">Transferase</keyword>
<reference evidence="13 14" key="1">
    <citation type="submission" date="2020-10" db="EMBL/GenBank/DDBJ databases">
        <authorList>
            <person name="Castelo-Branco R."/>
            <person name="Eusebio N."/>
            <person name="Adriana R."/>
            <person name="Vieira A."/>
            <person name="Brugerolle De Fraissinette N."/>
            <person name="Rezende De Castro R."/>
            <person name="Schneider M.P."/>
            <person name="Vasconcelos V."/>
            <person name="Leao P.N."/>
        </authorList>
    </citation>
    <scope>NUCLEOTIDE SEQUENCE [LARGE SCALE GENOMIC DNA]</scope>
    <source>
        <strain evidence="13 14">LEGE 00250</strain>
    </source>
</reference>
<dbReference type="PANTHER" id="PTHR24363:SF0">
    <property type="entry name" value="SERINE_THREONINE KINASE LIKE DOMAIN CONTAINING 1"/>
    <property type="match status" value="1"/>
</dbReference>
<dbReference type="CDD" id="cd14014">
    <property type="entry name" value="STKc_PknB_like"/>
    <property type="match status" value="1"/>
</dbReference>
<dbReference type="SUPFAM" id="SSF140869">
    <property type="entry name" value="GUN4-like"/>
    <property type="match status" value="1"/>
</dbReference>
<keyword evidence="11" id="KW-0812">Transmembrane</keyword>
<proteinExistence type="predicted"/>
<evidence type="ECO:0000256" key="6">
    <source>
        <dbReference type="ARBA" id="ARBA00022840"/>
    </source>
</evidence>
<dbReference type="PANTHER" id="PTHR24363">
    <property type="entry name" value="SERINE/THREONINE PROTEIN KINASE"/>
    <property type="match status" value="1"/>
</dbReference>
<dbReference type="Gene3D" id="1.25.40.620">
    <property type="match status" value="1"/>
</dbReference>
<dbReference type="Pfam" id="PF00069">
    <property type="entry name" value="Pkinase"/>
    <property type="match status" value="1"/>
</dbReference>
<feature type="region of interest" description="Disordered" evidence="10">
    <location>
        <begin position="294"/>
        <end position="315"/>
    </location>
</feature>
<evidence type="ECO:0000256" key="5">
    <source>
        <dbReference type="ARBA" id="ARBA00022777"/>
    </source>
</evidence>
<dbReference type="InterPro" id="IPR037215">
    <property type="entry name" value="GUN4-like_sf"/>
</dbReference>
<dbReference type="Proteomes" id="UP000606776">
    <property type="component" value="Unassembled WGS sequence"/>
</dbReference>
<dbReference type="Pfam" id="PF05419">
    <property type="entry name" value="GUN4"/>
    <property type="match status" value="1"/>
</dbReference>
<name>A0ABR9VHL5_9CYAN</name>
<comment type="caution">
    <text evidence="13">The sequence shown here is derived from an EMBL/GenBank/DDBJ whole genome shotgun (WGS) entry which is preliminary data.</text>
</comment>
<evidence type="ECO:0000256" key="11">
    <source>
        <dbReference type="SAM" id="Phobius"/>
    </source>
</evidence>
<feature type="region of interest" description="Disordered" evidence="10">
    <location>
        <begin position="330"/>
        <end position="351"/>
    </location>
</feature>
<protein>
    <recommendedName>
        <fullName evidence="1">non-specific serine/threonine protein kinase</fullName>
        <ecNumber evidence="1">2.7.11.1</ecNumber>
    </recommendedName>
</protein>
<dbReference type="Gene3D" id="1.10.10.1770">
    <property type="entry name" value="Gun4-like"/>
    <property type="match status" value="1"/>
</dbReference>
<comment type="catalytic activity">
    <reaction evidence="7">
        <text>L-threonyl-[protein] + ATP = O-phospho-L-threonyl-[protein] + ADP + H(+)</text>
        <dbReference type="Rhea" id="RHEA:46608"/>
        <dbReference type="Rhea" id="RHEA-COMP:11060"/>
        <dbReference type="Rhea" id="RHEA-COMP:11605"/>
        <dbReference type="ChEBI" id="CHEBI:15378"/>
        <dbReference type="ChEBI" id="CHEBI:30013"/>
        <dbReference type="ChEBI" id="CHEBI:30616"/>
        <dbReference type="ChEBI" id="CHEBI:61977"/>
        <dbReference type="ChEBI" id="CHEBI:456216"/>
        <dbReference type="EC" id="2.7.11.1"/>
    </reaction>
</comment>
<dbReference type="PROSITE" id="PS50011">
    <property type="entry name" value="PROTEIN_KINASE_DOM"/>
    <property type="match status" value="1"/>
</dbReference>
<dbReference type="InterPro" id="IPR011009">
    <property type="entry name" value="Kinase-like_dom_sf"/>
</dbReference>
<dbReference type="RefSeq" id="WP_193943638.1">
    <property type="nucleotide sequence ID" value="NZ_JADEWB010000132.1"/>
</dbReference>
<dbReference type="InterPro" id="IPR000719">
    <property type="entry name" value="Prot_kinase_dom"/>
</dbReference>
<keyword evidence="11" id="KW-0472">Membrane</keyword>
<feature type="binding site" evidence="9">
    <location>
        <position position="55"/>
    </location>
    <ligand>
        <name>ATP</name>
        <dbReference type="ChEBI" id="CHEBI:30616"/>
    </ligand>
</feature>
<evidence type="ECO:0000256" key="4">
    <source>
        <dbReference type="ARBA" id="ARBA00022741"/>
    </source>
</evidence>
<feature type="compositionally biased region" description="Polar residues" evidence="10">
    <location>
        <begin position="445"/>
        <end position="472"/>
    </location>
</feature>
<sequence>MTGNQEPLPILQGKILQGKRGRYKIIERIGKGGFGYTFLAEDLNPPVEKLYCVVKQLRMDLYDDPKTVAGIKEAFEKEAKALQRLGGGNIPSLYDYFSITVPDPLLHIPQEFNFLVQQYIEGKDLGEELKQQGLFSETKVLDLLKNILPVLKFIHNKKVIHRDIKPQNIIRSTEEENKFYLIDFGAVKQVIQGDIDTKETSIVFGDDNYAPPEQIDRKQVNASSDLYALAATCVRLLTGEFHRDSRDVKNLWNWRKYPHISEPLGKILRKMLQEESYDRYQSATEVIEALDKIKPLNKPDESSTDTEIDPSDDTKGVINSRIVTEVIEPTDKHSKGKKINSKDDTKVINPHQFDPNPFPKFFIIIIGGIILSSTVFLAYPIIINSGGKQTTNRVQEIATEKLPDLPDNPTPTTQSTPQEPVDSAATPQGEPADSAATPQGEPADSATTPQGEPADSATTPQGEPADSATTESTPVIFQNLEALLKAGKWRDADLETWNLMLKLTKREQEGFLRIEDVKNFPRQELRKMDQLWVKYSNGKFGFSVQKQIWLELGGKLDEEPDWDTFTKLGDRVGWTQNGTWLSYDSYTFSTNAPTGHLPVHVWHFEFALWGGLVVEYSFLFSRL</sequence>
<evidence type="ECO:0000256" key="1">
    <source>
        <dbReference type="ARBA" id="ARBA00012513"/>
    </source>
</evidence>
<feature type="transmembrane region" description="Helical" evidence="11">
    <location>
        <begin position="361"/>
        <end position="383"/>
    </location>
</feature>
<evidence type="ECO:0000313" key="13">
    <source>
        <dbReference type="EMBL" id="MBE9237979.1"/>
    </source>
</evidence>
<evidence type="ECO:0000313" key="14">
    <source>
        <dbReference type="Proteomes" id="UP000606776"/>
    </source>
</evidence>
<dbReference type="InterPro" id="IPR008629">
    <property type="entry name" value="GUN4-like"/>
</dbReference>
<keyword evidence="2" id="KW-0723">Serine/threonine-protein kinase</keyword>
<evidence type="ECO:0000256" key="2">
    <source>
        <dbReference type="ARBA" id="ARBA00022527"/>
    </source>
</evidence>
<dbReference type="Gene3D" id="1.10.510.10">
    <property type="entry name" value="Transferase(Phosphotransferase) domain 1"/>
    <property type="match status" value="1"/>
</dbReference>
<evidence type="ECO:0000256" key="3">
    <source>
        <dbReference type="ARBA" id="ARBA00022679"/>
    </source>
</evidence>
<organism evidence="13 14">
    <name type="scientific">Sphaerospermopsis aphanizomenoides LEGE 00250</name>
    <dbReference type="NCBI Taxonomy" id="2777972"/>
    <lineage>
        <taxon>Bacteria</taxon>
        <taxon>Bacillati</taxon>
        <taxon>Cyanobacteriota</taxon>
        <taxon>Cyanophyceae</taxon>
        <taxon>Nostocales</taxon>
        <taxon>Aphanizomenonaceae</taxon>
        <taxon>Sphaerospermopsis</taxon>
        <taxon>Sphaerospermopsis aphanizomenoides</taxon>
    </lineage>
</organism>
<accession>A0ABR9VHL5</accession>
<feature type="compositionally biased region" description="Acidic residues" evidence="10">
    <location>
        <begin position="302"/>
        <end position="311"/>
    </location>
</feature>
<dbReference type="SMART" id="SM00220">
    <property type="entry name" value="S_TKc"/>
    <property type="match status" value="1"/>
</dbReference>
<dbReference type="InterPro" id="IPR017441">
    <property type="entry name" value="Protein_kinase_ATP_BS"/>
</dbReference>
<evidence type="ECO:0000256" key="8">
    <source>
        <dbReference type="ARBA" id="ARBA00048679"/>
    </source>
</evidence>
<feature type="region of interest" description="Disordered" evidence="10">
    <location>
        <begin position="400"/>
        <end position="472"/>
    </location>
</feature>
<dbReference type="CDD" id="cd16383">
    <property type="entry name" value="GUN4"/>
    <property type="match status" value="1"/>
</dbReference>
<keyword evidence="4 9" id="KW-0547">Nucleotide-binding</keyword>
<comment type="catalytic activity">
    <reaction evidence="8">
        <text>L-seryl-[protein] + ATP = O-phospho-L-seryl-[protein] + ADP + H(+)</text>
        <dbReference type="Rhea" id="RHEA:17989"/>
        <dbReference type="Rhea" id="RHEA-COMP:9863"/>
        <dbReference type="Rhea" id="RHEA-COMP:11604"/>
        <dbReference type="ChEBI" id="CHEBI:15378"/>
        <dbReference type="ChEBI" id="CHEBI:29999"/>
        <dbReference type="ChEBI" id="CHEBI:30616"/>
        <dbReference type="ChEBI" id="CHEBI:83421"/>
        <dbReference type="ChEBI" id="CHEBI:456216"/>
        <dbReference type="EC" id="2.7.11.1"/>
    </reaction>
</comment>
<evidence type="ECO:0000256" key="10">
    <source>
        <dbReference type="SAM" id="MobiDB-lite"/>
    </source>
</evidence>
<keyword evidence="6 9" id="KW-0067">ATP-binding</keyword>
<dbReference type="EC" id="2.7.11.1" evidence="1"/>
<evidence type="ECO:0000259" key="12">
    <source>
        <dbReference type="PROSITE" id="PS50011"/>
    </source>
</evidence>
<feature type="domain" description="Protein kinase" evidence="12">
    <location>
        <begin position="23"/>
        <end position="297"/>
    </location>
</feature>
<dbReference type="PROSITE" id="PS00107">
    <property type="entry name" value="PROTEIN_KINASE_ATP"/>
    <property type="match status" value="1"/>
</dbReference>
<dbReference type="SUPFAM" id="SSF56112">
    <property type="entry name" value="Protein kinase-like (PK-like)"/>
    <property type="match status" value="1"/>
</dbReference>
<feature type="compositionally biased region" description="Low complexity" evidence="10">
    <location>
        <begin position="405"/>
        <end position="420"/>
    </location>
</feature>
<keyword evidence="11" id="KW-1133">Transmembrane helix</keyword>
<evidence type="ECO:0000256" key="7">
    <source>
        <dbReference type="ARBA" id="ARBA00047899"/>
    </source>
</evidence>
<dbReference type="EMBL" id="JADEWB010000132">
    <property type="protein sequence ID" value="MBE9237979.1"/>
    <property type="molecule type" value="Genomic_DNA"/>
</dbReference>